<comment type="caution">
    <text evidence="1">The sequence shown here is derived from an EMBL/GenBank/DDBJ whole genome shotgun (WGS) entry which is preliminary data.</text>
</comment>
<evidence type="ECO:0000313" key="2">
    <source>
        <dbReference type="Proteomes" id="UP000640333"/>
    </source>
</evidence>
<dbReference type="GO" id="GO:0016746">
    <property type="term" value="F:acyltransferase activity"/>
    <property type="evidence" value="ECO:0007669"/>
    <property type="project" value="InterPro"/>
</dbReference>
<sequence length="359" mass="39508">MSQAYLVAAAKTVDGQGSLDSIQRYEEQLAELGIPLQELFIERLDSDWHAPEKPNHFRSGCGPIEALNHAHQLIADGAPAVAIRGEELIKSGYPRDQRLQLMAVYGDDYPLTQGYDDVAQQFIQNQNIDADQFRTIAAALFENYQRSYLSTLDAQNDVVDVSQATPAARWFELITPLFRGVDCANPLIDFNGVILLCNADTADALNIAQPQRVAVRGVGLGRLPEDGPSEIENIAHYTHMKLAYQRSCEQAQIDFSDRFMRGEALLDTYTCYPVVPMAFLLNSGLVSSVDKIPDFLKEYPITITGGMNLARAPWNNPALNGLICMYQQLTSGEISLGAVHGNGGLGYRQGVAILEREVG</sequence>
<protein>
    <recommendedName>
        <fullName evidence="3">Acetyl-CoA acetyltransferase</fullName>
    </recommendedName>
</protein>
<keyword evidence="2" id="KW-1185">Reference proteome</keyword>
<dbReference type="InterPro" id="IPR016039">
    <property type="entry name" value="Thiolase-like"/>
</dbReference>
<dbReference type="Proteomes" id="UP000640333">
    <property type="component" value="Unassembled WGS sequence"/>
</dbReference>
<gene>
    <name evidence="1" type="ORF">IOQ59_12925</name>
</gene>
<dbReference type="EMBL" id="JADEYS010000012">
    <property type="protein sequence ID" value="MBE9398159.1"/>
    <property type="molecule type" value="Genomic_DNA"/>
</dbReference>
<name>A0A8J7JZV1_9GAMM</name>
<dbReference type="Gene3D" id="3.40.47.10">
    <property type="match status" value="1"/>
</dbReference>
<evidence type="ECO:0000313" key="1">
    <source>
        <dbReference type="EMBL" id="MBE9398159.1"/>
    </source>
</evidence>
<dbReference type="RefSeq" id="WP_193953789.1">
    <property type="nucleotide sequence ID" value="NZ_JADEYS010000012.1"/>
</dbReference>
<accession>A0A8J7JZV1</accession>
<dbReference type="AlphaFoldDB" id="A0A8J7JZV1"/>
<proteinExistence type="predicted"/>
<evidence type="ECO:0008006" key="3">
    <source>
        <dbReference type="Google" id="ProtNLM"/>
    </source>
</evidence>
<reference evidence="1" key="1">
    <citation type="submission" date="2020-10" db="EMBL/GenBank/DDBJ databases">
        <title>Bacterium isolated from coastal waters sediment.</title>
        <authorList>
            <person name="Chen R.-J."/>
            <person name="Lu D.-C."/>
            <person name="Zhu K.-L."/>
            <person name="Du Z.-J."/>
        </authorList>
    </citation>
    <scope>NUCLEOTIDE SEQUENCE</scope>
    <source>
        <strain evidence="1">N1Y112</strain>
    </source>
</reference>
<organism evidence="1 2">
    <name type="scientific">Pontibacterium sinense</name>
    <dbReference type="NCBI Taxonomy" id="2781979"/>
    <lineage>
        <taxon>Bacteria</taxon>
        <taxon>Pseudomonadati</taxon>
        <taxon>Pseudomonadota</taxon>
        <taxon>Gammaproteobacteria</taxon>
        <taxon>Oceanospirillales</taxon>
        <taxon>Oceanospirillaceae</taxon>
        <taxon>Pontibacterium</taxon>
    </lineage>
</organism>